<feature type="compositionally biased region" description="Pro residues" evidence="1">
    <location>
        <begin position="150"/>
        <end position="171"/>
    </location>
</feature>
<proteinExistence type="predicted"/>
<evidence type="ECO:0000313" key="4">
    <source>
        <dbReference type="Proteomes" id="UP001642484"/>
    </source>
</evidence>
<dbReference type="PANTHER" id="PTHR31043:SF3">
    <property type="entry name" value="NEPHROCYSTIN-4"/>
    <property type="match status" value="1"/>
</dbReference>
<protein>
    <submittedName>
        <fullName evidence="3">Uncharacterized protein</fullName>
    </submittedName>
</protein>
<dbReference type="Proteomes" id="UP001642484">
    <property type="component" value="Unassembled WGS sequence"/>
</dbReference>
<name>A0ABP0P3W4_9DINO</name>
<keyword evidence="4" id="KW-1185">Reference proteome</keyword>
<sequence>MPGERIYFQLRFFLFPVVRTAAATIATKAGEATLLRSAVTNERLATVFSLDGYRLNDQVARPAASVHRRLVEYLSAREVDVELWSADSEMQLGVCSVKLETLVRQGHQVAKLEAEHAVLEPLSGEPKGTLRMLLVNRGQPPTAYKDLTLPLPPPAPPPPDGGNPQSPPAAPSPTRARARHKVSALESGLIGGGGHMTEELQHQKHERLRQLRLLRSDPGPDAAHVGDDVSQHRARMAQAEAVRQDRKRQEVARRMDRFNTTRQSLSVSFACPSYFTVDFTNPYGQQATFTVHVLPKGHPPPPPELLASLPAVAPLQGVLVAPPEQSLMLVKDPEEWRRLATLGSVAPAPSGDFARLATGSFTLNPREQISLPFRYLDFDFPNLDATPQQAVLLRLPELAQQVAPNAKDFLVEVVLHQGPVLRRVEVTAVPQPSVVDRKIRYFEAGGVAFGRSWPCRLCRPRLPQGLALPTAPAEMYTFNAGIRRRCRCASSLQHRQMCSRSSWSSTATRTSAAWWQCSWSKCKACAPSGFAWSLGRASSAPFAWLRQRCWTLERCACIPPIRRQSRCSRVRRWIHAMV</sequence>
<keyword evidence="2" id="KW-0732">Signal</keyword>
<dbReference type="InterPro" id="IPR029775">
    <property type="entry name" value="NPHP4"/>
</dbReference>
<accession>A0ABP0P3W4</accession>
<gene>
    <name evidence="3" type="ORF">CCMP2556_LOCUS34661</name>
</gene>
<comment type="caution">
    <text evidence="3">The sequence shown here is derived from an EMBL/GenBank/DDBJ whole genome shotgun (WGS) entry which is preliminary data.</text>
</comment>
<feature type="signal peptide" evidence="2">
    <location>
        <begin position="1"/>
        <end position="22"/>
    </location>
</feature>
<feature type="chain" id="PRO_5045512373" evidence="2">
    <location>
        <begin position="23"/>
        <end position="578"/>
    </location>
</feature>
<evidence type="ECO:0000256" key="2">
    <source>
        <dbReference type="SAM" id="SignalP"/>
    </source>
</evidence>
<feature type="region of interest" description="Disordered" evidence="1">
    <location>
        <begin position="141"/>
        <end position="181"/>
    </location>
</feature>
<dbReference type="EMBL" id="CAXAMN010022507">
    <property type="protein sequence ID" value="CAK9070471.1"/>
    <property type="molecule type" value="Genomic_DNA"/>
</dbReference>
<evidence type="ECO:0000313" key="3">
    <source>
        <dbReference type="EMBL" id="CAK9070471.1"/>
    </source>
</evidence>
<dbReference type="PANTHER" id="PTHR31043">
    <property type="entry name" value="NEPHROCYSTIN-4"/>
    <property type="match status" value="1"/>
</dbReference>
<evidence type="ECO:0000256" key="1">
    <source>
        <dbReference type="SAM" id="MobiDB-lite"/>
    </source>
</evidence>
<reference evidence="3 4" key="1">
    <citation type="submission" date="2024-02" db="EMBL/GenBank/DDBJ databases">
        <authorList>
            <person name="Chen Y."/>
            <person name="Shah S."/>
            <person name="Dougan E. K."/>
            <person name="Thang M."/>
            <person name="Chan C."/>
        </authorList>
    </citation>
    <scope>NUCLEOTIDE SEQUENCE [LARGE SCALE GENOMIC DNA]</scope>
</reference>
<organism evidence="3 4">
    <name type="scientific">Durusdinium trenchii</name>
    <dbReference type="NCBI Taxonomy" id="1381693"/>
    <lineage>
        <taxon>Eukaryota</taxon>
        <taxon>Sar</taxon>
        <taxon>Alveolata</taxon>
        <taxon>Dinophyceae</taxon>
        <taxon>Suessiales</taxon>
        <taxon>Symbiodiniaceae</taxon>
        <taxon>Durusdinium</taxon>
    </lineage>
</organism>